<sequence length="773" mass="87646">MAGPVQSIISPQSTPDKGNGIALSPATDHVAVRTSEHSGSESDGPLASMKRPRSPFTPNKVDAKRPRNPTSQVNGAPVAPVPCEKSIDDVSLLKKFQSTQNPWGQGSGLKEKQLPLKILRMHHVRCDRSAVGHRHHPPSRWYADQPRLWKGDNKTSQLRGKHYLDAELPISNFLLVRKDVNFIAAKEYSCMDFHRTAGGSLIPIQAPWQSAQAAEYMGALMWELPEDMVPENADSQFIHPSKELTQAMDKLATFEPCLEHWQLWLRNTSMRLHNYRDLINDLATKHLKDEAIRVRQMMLYVGKAMEARVDIADGLRAKGLVAKEGLAMLFKPNDIVVRREDGQPVAYQLDDGPLDEGLPLLLSASSWTFDGQFRKLNTILTVDWPEGITESISIESLACYPLQYDTSGQLEQRLRDRGNLFWRCRKPCLVDYKGPEQSLDSQSMSKQRYMIDYSREYELLGLVPHNREPQTDQTETTDLSQSMMERDEPPADHFLLLLPPKIRGYELVDERSRTLNVNNLRPVEWLEDPFGELVCHDAKKQILMSWLYPHREEHLRLRKALMILLHGMHGSGKTLTAKIVAEYLQRPLLQFTNAGRLPYMIHGNVHLTAPVVLLNLPPVSYFTEGCGFATMHRVLDELSSYDGVVVLTGTHVGGIDEYMAVFANLGEYVELPLYFPLLNEGERVQLWDTYFHWMEQRQEGLRDQAPMIRTGDRADFGRLRAYAAAFAKRKLTGRLIAQVIKGAMDFARFEGVELEPCHIEAVMSVADGRRSGE</sequence>
<evidence type="ECO:0000313" key="3">
    <source>
        <dbReference type="EMBL" id="KAH6877117.1"/>
    </source>
</evidence>
<dbReference type="EMBL" id="JAGPYM010000031">
    <property type="protein sequence ID" value="KAH6877117.1"/>
    <property type="molecule type" value="Genomic_DNA"/>
</dbReference>
<dbReference type="InterPro" id="IPR027417">
    <property type="entry name" value="P-loop_NTPase"/>
</dbReference>
<dbReference type="Gene3D" id="3.40.50.300">
    <property type="entry name" value="P-loop containing nucleotide triphosphate hydrolases"/>
    <property type="match status" value="1"/>
</dbReference>
<comment type="caution">
    <text evidence="3">The sequence shown here is derived from an EMBL/GenBank/DDBJ whole genome shotgun (WGS) entry which is preliminary data.</text>
</comment>
<organism evidence="3 4">
    <name type="scientific">Thelonectria olida</name>
    <dbReference type="NCBI Taxonomy" id="1576542"/>
    <lineage>
        <taxon>Eukaryota</taxon>
        <taxon>Fungi</taxon>
        <taxon>Dikarya</taxon>
        <taxon>Ascomycota</taxon>
        <taxon>Pezizomycotina</taxon>
        <taxon>Sordariomycetes</taxon>
        <taxon>Hypocreomycetidae</taxon>
        <taxon>Hypocreales</taxon>
        <taxon>Nectriaceae</taxon>
        <taxon>Thelonectria</taxon>
    </lineage>
</organism>
<dbReference type="OrthoDB" id="10042665at2759"/>
<proteinExistence type="predicted"/>
<keyword evidence="4" id="KW-1185">Reference proteome</keyword>
<evidence type="ECO:0000259" key="2">
    <source>
        <dbReference type="Pfam" id="PF22942"/>
    </source>
</evidence>
<reference evidence="3 4" key="1">
    <citation type="journal article" date="2021" name="Nat. Commun.">
        <title>Genetic determinants of endophytism in the Arabidopsis root mycobiome.</title>
        <authorList>
            <person name="Mesny F."/>
            <person name="Miyauchi S."/>
            <person name="Thiergart T."/>
            <person name="Pickel B."/>
            <person name="Atanasova L."/>
            <person name="Karlsson M."/>
            <person name="Huettel B."/>
            <person name="Barry K.W."/>
            <person name="Haridas S."/>
            <person name="Chen C."/>
            <person name="Bauer D."/>
            <person name="Andreopoulos W."/>
            <person name="Pangilinan J."/>
            <person name="LaButti K."/>
            <person name="Riley R."/>
            <person name="Lipzen A."/>
            <person name="Clum A."/>
            <person name="Drula E."/>
            <person name="Henrissat B."/>
            <person name="Kohler A."/>
            <person name="Grigoriev I.V."/>
            <person name="Martin F.M."/>
            <person name="Hacquard S."/>
        </authorList>
    </citation>
    <scope>NUCLEOTIDE SEQUENCE [LARGE SCALE GENOMIC DNA]</scope>
    <source>
        <strain evidence="3 4">MPI-CAGE-CH-0241</strain>
    </source>
</reference>
<feature type="compositionally biased region" description="Basic and acidic residues" evidence="1">
    <location>
        <begin position="30"/>
        <end position="40"/>
    </location>
</feature>
<protein>
    <recommendedName>
        <fullName evidence="2">DUF7025 domain-containing protein</fullName>
    </recommendedName>
</protein>
<feature type="region of interest" description="Disordered" evidence="1">
    <location>
        <begin position="1"/>
        <end position="82"/>
    </location>
</feature>
<gene>
    <name evidence="3" type="ORF">B0T10DRAFT_584554</name>
</gene>
<feature type="compositionally biased region" description="Polar residues" evidence="1">
    <location>
        <begin position="7"/>
        <end position="16"/>
    </location>
</feature>
<dbReference type="PANTHER" id="PTHR46411">
    <property type="entry name" value="FAMILY ATPASE, PUTATIVE-RELATED"/>
    <property type="match status" value="1"/>
</dbReference>
<evidence type="ECO:0000256" key="1">
    <source>
        <dbReference type="SAM" id="MobiDB-lite"/>
    </source>
</evidence>
<dbReference type="InterPro" id="IPR054289">
    <property type="entry name" value="DUF7025"/>
</dbReference>
<dbReference type="PANTHER" id="PTHR46411:SF2">
    <property type="entry name" value="AAA+ ATPASE DOMAIN-CONTAINING PROTEIN"/>
    <property type="match status" value="1"/>
</dbReference>
<dbReference type="Pfam" id="PF22942">
    <property type="entry name" value="DUF7025"/>
    <property type="match status" value="1"/>
</dbReference>
<dbReference type="AlphaFoldDB" id="A0A9P8VUD5"/>
<accession>A0A9P8VUD5</accession>
<name>A0A9P8VUD5_9HYPO</name>
<dbReference type="Proteomes" id="UP000777438">
    <property type="component" value="Unassembled WGS sequence"/>
</dbReference>
<feature type="domain" description="DUF7025" evidence="2">
    <location>
        <begin position="315"/>
        <end position="405"/>
    </location>
</feature>
<evidence type="ECO:0000313" key="4">
    <source>
        <dbReference type="Proteomes" id="UP000777438"/>
    </source>
</evidence>
<dbReference type="SUPFAM" id="SSF52540">
    <property type="entry name" value="P-loop containing nucleoside triphosphate hydrolases"/>
    <property type="match status" value="1"/>
</dbReference>